<dbReference type="RefSeq" id="XP_056477166.1">
    <property type="nucleotide sequence ID" value="XM_056616809.1"/>
</dbReference>
<evidence type="ECO:0000313" key="2">
    <source>
        <dbReference type="Proteomes" id="UP001149074"/>
    </source>
</evidence>
<reference evidence="1" key="1">
    <citation type="submission" date="2022-11" db="EMBL/GenBank/DDBJ databases">
        <authorList>
            <person name="Petersen C."/>
        </authorList>
    </citation>
    <scope>NUCLEOTIDE SEQUENCE</scope>
    <source>
        <strain evidence="1">IBT 30761</strain>
    </source>
</reference>
<dbReference type="AlphaFoldDB" id="A0A9W9KFD8"/>
<evidence type="ECO:0000313" key="1">
    <source>
        <dbReference type="EMBL" id="KAJ5103786.1"/>
    </source>
</evidence>
<sequence>MEVQPASPSPSNGSALPVELLVLIAEFVYWCGQGSVNWHLDRQVAMHNFCLVGKLWYSAGIELLYRSPQLARGNKFSLFASTVSPRITANKQKLNLGHLVKELLLHELVHQSSPSQLARLLKATSKRLVILRAPRVSFAVNCLPALSKSRSLRYLDLTLVIERSITFPKLKKAISGLPELKYISLPSFMELTNTGAGELQWPQSLRHMSIGGFAGYNDTTAMQSFPWPNNLESLGIFAHHGLNEISLHDTLANPQICQGLRQLHIDFNGDLLLSEGGGLSRIIASMEKLYYLKLPGDMFIEICMPYLDTESLIYPRLRVIAVTAPSSGQSSGHRDIPELVLLALQGRLRNLWSLNVDPGFMLQLESSQQIDDELWLRVPDDDDAEFNDEEEPPEDALYCEYGLNTI</sequence>
<dbReference type="SUPFAM" id="SSF52047">
    <property type="entry name" value="RNI-like"/>
    <property type="match status" value="1"/>
</dbReference>
<dbReference type="Proteomes" id="UP001149074">
    <property type="component" value="Unassembled WGS sequence"/>
</dbReference>
<gene>
    <name evidence="1" type="ORF">N7532_004315</name>
</gene>
<keyword evidence="2" id="KW-1185">Reference proteome</keyword>
<evidence type="ECO:0008006" key="3">
    <source>
        <dbReference type="Google" id="ProtNLM"/>
    </source>
</evidence>
<dbReference type="GeneID" id="81355788"/>
<comment type="caution">
    <text evidence="1">The sequence shown here is derived from an EMBL/GenBank/DDBJ whole genome shotgun (WGS) entry which is preliminary data.</text>
</comment>
<reference evidence="1" key="2">
    <citation type="journal article" date="2023" name="IMA Fungus">
        <title>Comparative genomic study of the Penicillium genus elucidates a diverse pangenome and 15 lateral gene transfer events.</title>
        <authorList>
            <person name="Petersen C."/>
            <person name="Sorensen T."/>
            <person name="Nielsen M.R."/>
            <person name="Sondergaard T.E."/>
            <person name="Sorensen J.L."/>
            <person name="Fitzpatrick D.A."/>
            <person name="Frisvad J.C."/>
            <person name="Nielsen K.L."/>
        </authorList>
    </citation>
    <scope>NUCLEOTIDE SEQUENCE</scope>
    <source>
        <strain evidence="1">IBT 30761</strain>
    </source>
</reference>
<proteinExistence type="predicted"/>
<accession>A0A9W9KFD8</accession>
<dbReference type="InterPro" id="IPR032675">
    <property type="entry name" value="LRR_dom_sf"/>
</dbReference>
<dbReference type="Gene3D" id="3.80.10.10">
    <property type="entry name" value="Ribonuclease Inhibitor"/>
    <property type="match status" value="1"/>
</dbReference>
<dbReference type="EMBL" id="JAPQKI010000004">
    <property type="protein sequence ID" value="KAJ5103786.1"/>
    <property type="molecule type" value="Genomic_DNA"/>
</dbReference>
<protein>
    <recommendedName>
        <fullName evidence="3">F-box domain-containing protein</fullName>
    </recommendedName>
</protein>
<dbReference type="OrthoDB" id="2125396at2759"/>
<organism evidence="1 2">
    <name type="scientific">Penicillium argentinense</name>
    <dbReference type="NCBI Taxonomy" id="1131581"/>
    <lineage>
        <taxon>Eukaryota</taxon>
        <taxon>Fungi</taxon>
        <taxon>Dikarya</taxon>
        <taxon>Ascomycota</taxon>
        <taxon>Pezizomycotina</taxon>
        <taxon>Eurotiomycetes</taxon>
        <taxon>Eurotiomycetidae</taxon>
        <taxon>Eurotiales</taxon>
        <taxon>Aspergillaceae</taxon>
        <taxon>Penicillium</taxon>
    </lineage>
</organism>
<name>A0A9W9KFD8_9EURO</name>